<dbReference type="SUPFAM" id="SSF51556">
    <property type="entry name" value="Metallo-dependent hydrolases"/>
    <property type="match status" value="1"/>
</dbReference>
<dbReference type="GO" id="GO:0019239">
    <property type="term" value="F:deaminase activity"/>
    <property type="evidence" value="ECO:0007669"/>
    <property type="project" value="InterPro"/>
</dbReference>
<dbReference type="Pfam" id="PF00962">
    <property type="entry name" value="A_deaminase"/>
    <property type="match status" value="1"/>
</dbReference>
<evidence type="ECO:0000259" key="6">
    <source>
        <dbReference type="Pfam" id="PF00962"/>
    </source>
</evidence>
<keyword evidence="3" id="KW-0479">Metal-binding</keyword>
<evidence type="ECO:0000256" key="5">
    <source>
        <dbReference type="ARBA" id="ARBA00022833"/>
    </source>
</evidence>
<dbReference type="Proteomes" id="UP000614469">
    <property type="component" value="Unassembled WGS sequence"/>
</dbReference>
<evidence type="ECO:0000256" key="4">
    <source>
        <dbReference type="ARBA" id="ARBA00022801"/>
    </source>
</evidence>
<evidence type="ECO:0000313" key="7">
    <source>
        <dbReference type="EMBL" id="MBC8333857.1"/>
    </source>
</evidence>
<dbReference type="AlphaFoldDB" id="A0A8J6NHR4"/>
<reference evidence="7 8" key="1">
    <citation type="submission" date="2020-08" db="EMBL/GenBank/DDBJ databases">
        <title>Bridging the membrane lipid divide: bacteria of the FCB group superphylum have the potential to synthesize archaeal ether lipids.</title>
        <authorList>
            <person name="Villanueva L."/>
            <person name="Von Meijenfeldt F.A.B."/>
            <person name="Westbye A.B."/>
            <person name="Yadav S."/>
            <person name="Hopmans E.C."/>
            <person name="Dutilh B.E."/>
            <person name="Sinninghe Damste J.S."/>
        </authorList>
    </citation>
    <scope>NUCLEOTIDE SEQUENCE [LARGE SCALE GENOMIC DNA]</scope>
    <source>
        <strain evidence="7">NIOZ-UU36</strain>
    </source>
</reference>
<organism evidence="7 8">
    <name type="scientific">Candidatus Desulfolinea nitratireducens</name>
    <dbReference type="NCBI Taxonomy" id="2841698"/>
    <lineage>
        <taxon>Bacteria</taxon>
        <taxon>Bacillati</taxon>
        <taxon>Chloroflexota</taxon>
        <taxon>Anaerolineae</taxon>
        <taxon>Anaerolineales</taxon>
        <taxon>Anaerolineales incertae sedis</taxon>
        <taxon>Candidatus Desulfolinea</taxon>
    </lineage>
</organism>
<dbReference type="GO" id="GO:0016814">
    <property type="term" value="F:hydrolase activity, acting on carbon-nitrogen (but not peptide) bonds, in cyclic amidines"/>
    <property type="evidence" value="ECO:0007669"/>
    <property type="project" value="UniProtKB-ARBA"/>
</dbReference>
<evidence type="ECO:0000256" key="3">
    <source>
        <dbReference type="ARBA" id="ARBA00022723"/>
    </source>
</evidence>
<dbReference type="PANTHER" id="PTHR43114:SF6">
    <property type="entry name" value="ADENINE DEAMINASE"/>
    <property type="match status" value="1"/>
</dbReference>
<evidence type="ECO:0000256" key="2">
    <source>
        <dbReference type="ARBA" id="ARBA00006676"/>
    </source>
</evidence>
<dbReference type="Gene3D" id="3.20.20.140">
    <property type="entry name" value="Metal-dependent hydrolases"/>
    <property type="match status" value="1"/>
</dbReference>
<comment type="cofactor">
    <cofactor evidence="1">
        <name>Zn(2+)</name>
        <dbReference type="ChEBI" id="CHEBI:29105"/>
    </cofactor>
</comment>
<dbReference type="GO" id="GO:0046872">
    <property type="term" value="F:metal ion binding"/>
    <property type="evidence" value="ECO:0007669"/>
    <property type="project" value="UniProtKB-KW"/>
</dbReference>
<keyword evidence="4 7" id="KW-0378">Hydrolase</keyword>
<proteinExistence type="inferred from homology"/>
<dbReference type="InterPro" id="IPR001365">
    <property type="entry name" value="A_deaminase_dom"/>
</dbReference>
<dbReference type="NCBIfam" id="TIGR01430">
    <property type="entry name" value="aden_deam"/>
    <property type="match status" value="1"/>
</dbReference>
<keyword evidence="5" id="KW-0862">Zinc</keyword>
<accession>A0A8J6NHR4</accession>
<sequence length="341" mass="37882">MKNFDPKYNGIPKTEIHVHLEGAIRTATIIDIAREHGLELPAYDIEGLDPHVKVYDQWESLDAVLEAFNIAQMSIASPEAFERIAREFFEDSALQNVRLLEVRFSPDWAFSGHNLDWDAALEGLLHAKARAKSAFGMAIGLIAITSRSMGVDSCEKTIDWAIRHRELIHGIDLADSEAQHPISEFIRPVLRAKDAGLGITIHSGEDTPASAVIETIQAVSPDRIGHGIHIIEDMKAVEMVIEQGITLEVNPWSNYLTSAVPTIESHPLKQLFDLGVRVTINSDDPEVLETNLNNEYRIAHEVLGMSLEEIETCNRFAVEASFLSGPEKSGLMANFFPLRTN</sequence>
<comment type="caution">
    <text evidence="7">The sequence shown here is derived from an EMBL/GenBank/DDBJ whole genome shotgun (WGS) entry which is preliminary data.</text>
</comment>
<dbReference type="InterPro" id="IPR006330">
    <property type="entry name" value="Ado/ade_deaminase"/>
</dbReference>
<feature type="domain" description="Adenosine deaminase" evidence="6">
    <location>
        <begin position="12"/>
        <end position="332"/>
    </location>
</feature>
<gene>
    <name evidence="7" type="primary">add</name>
    <name evidence="7" type="ORF">H8E29_01190</name>
</gene>
<protein>
    <submittedName>
        <fullName evidence="7">Adenosine deaminase</fullName>
        <ecNumber evidence="7">3.5.4.4</ecNumber>
    </submittedName>
</protein>
<evidence type="ECO:0000256" key="1">
    <source>
        <dbReference type="ARBA" id="ARBA00001947"/>
    </source>
</evidence>
<dbReference type="EC" id="3.5.4.4" evidence="7"/>
<name>A0A8J6NHR4_9CHLR</name>
<evidence type="ECO:0000313" key="8">
    <source>
        <dbReference type="Proteomes" id="UP000614469"/>
    </source>
</evidence>
<comment type="similarity">
    <text evidence="2">Belongs to the metallo-dependent hydrolases superfamily. Adenosine and AMP deaminases family.</text>
</comment>
<dbReference type="PANTHER" id="PTHR43114">
    <property type="entry name" value="ADENINE DEAMINASE"/>
    <property type="match status" value="1"/>
</dbReference>
<dbReference type="InterPro" id="IPR032466">
    <property type="entry name" value="Metal_Hydrolase"/>
</dbReference>
<dbReference type="EMBL" id="JACNJN010000028">
    <property type="protein sequence ID" value="MBC8333857.1"/>
    <property type="molecule type" value="Genomic_DNA"/>
</dbReference>